<feature type="non-terminal residue" evidence="1">
    <location>
        <position position="270"/>
    </location>
</feature>
<proteinExistence type="predicted"/>
<gene>
    <name evidence="1" type="ORF">S01H1_37058</name>
</gene>
<name>X0UUW7_9ZZZZ</name>
<organism evidence="1">
    <name type="scientific">marine sediment metagenome</name>
    <dbReference type="NCBI Taxonomy" id="412755"/>
    <lineage>
        <taxon>unclassified sequences</taxon>
        <taxon>metagenomes</taxon>
        <taxon>ecological metagenomes</taxon>
    </lineage>
</organism>
<feature type="non-terminal residue" evidence="1">
    <location>
        <position position="1"/>
    </location>
</feature>
<dbReference type="EMBL" id="BARS01023261">
    <property type="protein sequence ID" value="GAG09505.1"/>
    <property type="molecule type" value="Genomic_DNA"/>
</dbReference>
<evidence type="ECO:0000313" key="1">
    <source>
        <dbReference type="EMBL" id="GAG09505.1"/>
    </source>
</evidence>
<protein>
    <submittedName>
        <fullName evidence="1">Uncharacterized protein</fullName>
    </submittedName>
</protein>
<sequence>DAEIVAAWLTKTGFVLTEEFVDEFIIDHSPGYDADNDITIIGDSEAPYFLEIAKNSLDRLYGYSPEIYQYAISSLRYIRGLNFGTRCGSARTTYDGFGMEKNTYMYIYDYKDKPLSKQPPVYGFLFVHEATHNKNYELERSGQIRKLTGYENEAIAYLTHAYYAKEYDFEGQGGLNPLYGMTLKEFVKSRVFRCVEAPEGYFWDWDFYVTVLEKTGFPSRELEKLKAYLAITSTAPVFSNFQTSDVRSGSIAETWDADKVAVKVTWDTDN</sequence>
<dbReference type="AlphaFoldDB" id="X0UUW7"/>
<comment type="caution">
    <text evidence="1">The sequence shown here is derived from an EMBL/GenBank/DDBJ whole genome shotgun (WGS) entry which is preliminary data.</text>
</comment>
<accession>X0UUW7</accession>
<reference evidence="1" key="1">
    <citation type="journal article" date="2014" name="Front. Microbiol.">
        <title>High frequency of phylogenetically diverse reductive dehalogenase-homologous genes in deep subseafloor sedimentary metagenomes.</title>
        <authorList>
            <person name="Kawai M."/>
            <person name="Futagami T."/>
            <person name="Toyoda A."/>
            <person name="Takaki Y."/>
            <person name="Nishi S."/>
            <person name="Hori S."/>
            <person name="Arai W."/>
            <person name="Tsubouchi T."/>
            <person name="Morono Y."/>
            <person name="Uchiyama I."/>
            <person name="Ito T."/>
            <person name="Fujiyama A."/>
            <person name="Inagaki F."/>
            <person name="Takami H."/>
        </authorList>
    </citation>
    <scope>NUCLEOTIDE SEQUENCE</scope>
    <source>
        <strain evidence="1">Expedition CK06-06</strain>
    </source>
</reference>